<sequence>MTRGSSLPRAVVEVDGADLEVRIDPAPPDSETNEFGIRMLADVVVRAREDTVATVRVRGSDEFHYAAIVMRAMAGELVHLERDDGTFTARIAVPAGATLHLTVVSSEFETGIAWLEHRVGQGGMGMGGGREVQMVDDVVAIDSDGMLEAIPLPPPAAEAPAFDLDEAMAGEDAMAADDAGAGEGGEPAMPVPAGPPAPAPPAAPAEPAVANVLAEMPARVRREAEFVLFVRLSREKLLAAQGMAVGKAVVPVDAGRDIRIAVSLRGMEFAPGQDPAVDVRLPAPGAPPLDVPFRIIPADEGRGHVSVAVTQPPVATPLATIKLSASIVDPDDDGDGQLRADEPLTAEASLVAAPRELASLPTISIEEAYARRKSHLRITATVGDRTATHIVEIEKARFIDDVYSDVARIRRDLGNRRDAASVADARSALRDVGSRIAERLLGGDVGALLWRRRQRLSRLVVQSSGEVDIPWEIVHLVPPEGQPGDSHTHFLGDKGLTRWVYDTARPIEVPVRTARVVAVAPEYADPGLQLARTQEEVKALRTELGEDGRTAATPAELSALLTEGVDLVHFAGHGRWREGEPSGQEIAFAQFIEAQDDGSASYRDVDARRDLPELDDPSKARSTPFVFLSACDVGRLRSGSTGLGGFAEVFLRGGVGVFIGCSWAVQDDAASAFVRAFYREAFRDGATLGDATLAARRAAHRAGDLNALAFTVFADPRARLVRQ</sequence>
<evidence type="ECO:0000256" key="1">
    <source>
        <dbReference type="SAM" id="MobiDB-lite"/>
    </source>
</evidence>
<evidence type="ECO:0000313" key="5">
    <source>
        <dbReference type="Proteomes" id="UP001139354"/>
    </source>
</evidence>
<organism evidence="4 5">
    <name type="scientific">Microbacterium allomyrinae</name>
    <dbReference type="NCBI Taxonomy" id="2830666"/>
    <lineage>
        <taxon>Bacteria</taxon>
        <taxon>Bacillati</taxon>
        <taxon>Actinomycetota</taxon>
        <taxon>Actinomycetes</taxon>
        <taxon>Micrococcales</taxon>
        <taxon>Microbacteriaceae</taxon>
        <taxon>Microbacterium</taxon>
    </lineage>
</organism>
<dbReference type="Proteomes" id="UP001139354">
    <property type="component" value="Unassembled WGS sequence"/>
</dbReference>
<protein>
    <submittedName>
        <fullName evidence="4">CHAT domain-containing protein</fullName>
    </submittedName>
</protein>
<dbReference type="InterPro" id="IPR055787">
    <property type="entry name" value="DUF7363"/>
</dbReference>
<comment type="caution">
    <text evidence="4">The sequence shown here is derived from an EMBL/GenBank/DDBJ whole genome shotgun (WGS) entry which is preliminary data.</text>
</comment>
<feature type="region of interest" description="Disordered" evidence="1">
    <location>
        <begin position="177"/>
        <end position="203"/>
    </location>
</feature>
<feature type="compositionally biased region" description="Pro residues" evidence="1">
    <location>
        <begin position="189"/>
        <end position="203"/>
    </location>
</feature>
<dbReference type="Pfam" id="PF24063">
    <property type="entry name" value="DUF7363"/>
    <property type="match status" value="1"/>
</dbReference>
<proteinExistence type="predicted"/>
<dbReference type="EMBL" id="JAGTTN010000006">
    <property type="protein sequence ID" value="MCC2033629.1"/>
    <property type="molecule type" value="Genomic_DNA"/>
</dbReference>
<feature type="domain" description="CHAT" evidence="2">
    <location>
        <begin position="432"/>
        <end position="698"/>
    </location>
</feature>
<dbReference type="RefSeq" id="WP_229385631.1">
    <property type="nucleotide sequence ID" value="NZ_JAGTTN010000006.1"/>
</dbReference>
<accession>A0A9X1S3X1</accession>
<dbReference type="Gene3D" id="3.40.50.1460">
    <property type="match status" value="1"/>
</dbReference>
<keyword evidence="5" id="KW-1185">Reference proteome</keyword>
<evidence type="ECO:0000259" key="2">
    <source>
        <dbReference type="Pfam" id="PF12770"/>
    </source>
</evidence>
<evidence type="ECO:0000313" key="4">
    <source>
        <dbReference type="EMBL" id="MCC2033629.1"/>
    </source>
</evidence>
<gene>
    <name evidence="4" type="ORF">KEC57_15680</name>
</gene>
<dbReference type="InterPro" id="IPR024983">
    <property type="entry name" value="CHAT_dom"/>
</dbReference>
<dbReference type="Pfam" id="PF12770">
    <property type="entry name" value="CHAT"/>
    <property type="match status" value="1"/>
</dbReference>
<reference evidence="4" key="1">
    <citation type="submission" date="2021-04" db="EMBL/GenBank/DDBJ databases">
        <title>Microbacterium tenobrionis sp. nov. and Microbacterium allomyrinae sp. nov., isolated from larvae of Tenobrio molitor and Allomyrina dichotoma, respectively.</title>
        <authorList>
            <person name="Lee S.D."/>
        </authorList>
    </citation>
    <scope>NUCLEOTIDE SEQUENCE</scope>
    <source>
        <strain evidence="4">BWT-G7</strain>
    </source>
</reference>
<feature type="domain" description="DUF7363" evidence="3">
    <location>
        <begin position="214"/>
        <end position="323"/>
    </location>
</feature>
<name>A0A9X1S3X1_9MICO</name>
<dbReference type="AlphaFoldDB" id="A0A9X1S3X1"/>
<evidence type="ECO:0000259" key="3">
    <source>
        <dbReference type="Pfam" id="PF24063"/>
    </source>
</evidence>